<dbReference type="EC" id="4.1.2.52" evidence="5"/>
<comment type="similarity">
    <text evidence="1">Belongs to the HpcH/HpaI aldolase family.</text>
</comment>
<evidence type="ECO:0000259" key="4">
    <source>
        <dbReference type="Pfam" id="PF03328"/>
    </source>
</evidence>
<name>A0A7Y9DLL3_9ACTN</name>
<accession>A0A7Y9DLL3</accession>
<feature type="domain" description="HpcH/HpaI aldolase/citrate lyase" evidence="4">
    <location>
        <begin position="22"/>
        <end position="215"/>
    </location>
</feature>
<dbReference type="InterPro" id="IPR040442">
    <property type="entry name" value="Pyrv_kinase-like_dom_sf"/>
</dbReference>
<organism evidence="5 6">
    <name type="scientific">Kineococcus aurantiacus</name>
    <dbReference type="NCBI Taxonomy" id="37633"/>
    <lineage>
        <taxon>Bacteria</taxon>
        <taxon>Bacillati</taxon>
        <taxon>Actinomycetota</taxon>
        <taxon>Actinomycetes</taxon>
        <taxon>Kineosporiales</taxon>
        <taxon>Kineosporiaceae</taxon>
        <taxon>Kineococcus</taxon>
    </lineage>
</organism>
<dbReference type="InterPro" id="IPR050251">
    <property type="entry name" value="HpcH-HpaI_aldolase"/>
</dbReference>
<dbReference type="EMBL" id="JACCBB010000001">
    <property type="protein sequence ID" value="NYD22879.1"/>
    <property type="molecule type" value="Genomic_DNA"/>
</dbReference>
<evidence type="ECO:0000256" key="3">
    <source>
        <dbReference type="ARBA" id="ARBA00023239"/>
    </source>
</evidence>
<evidence type="ECO:0000313" key="6">
    <source>
        <dbReference type="Proteomes" id="UP000521922"/>
    </source>
</evidence>
<dbReference type="Gene3D" id="3.20.20.60">
    <property type="entry name" value="Phosphoenolpyruvate-binding domains"/>
    <property type="match status" value="1"/>
</dbReference>
<dbReference type="Pfam" id="PF03328">
    <property type="entry name" value="HpcH_HpaI"/>
    <property type="match status" value="1"/>
</dbReference>
<dbReference type="PANTHER" id="PTHR30502:SF0">
    <property type="entry name" value="PHOSPHOENOLPYRUVATE CARBOXYLASE FAMILY PROTEIN"/>
    <property type="match status" value="1"/>
</dbReference>
<proteinExistence type="inferred from homology"/>
<keyword evidence="6" id="KW-1185">Reference proteome</keyword>
<dbReference type="PANTHER" id="PTHR30502">
    <property type="entry name" value="2-KETO-3-DEOXY-L-RHAMNONATE ALDOLASE"/>
    <property type="match status" value="1"/>
</dbReference>
<evidence type="ECO:0000313" key="5">
    <source>
        <dbReference type="EMBL" id="NYD22879.1"/>
    </source>
</evidence>
<keyword evidence="3 5" id="KW-0456">Lyase</keyword>
<protein>
    <submittedName>
        <fullName evidence="5">4-hydroxy-2-oxoheptanedioate aldolase</fullName>
        <ecNumber evidence="5">4.1.2.52</ecNumber>
    </submittedName>
</protein>
<dbReference type="GO" id="GO:0016832">
    <property type="term" value="F:aldehyde-lyase activity"/>
    <property type="evidence" value="ECO:0007669"/>
    <property type="project" value="TreeGrafter"/>
</dbReference>
<dbReference type="GO" id="GO:0046872">
    <property type="term" value="F:metal ion binding"/>
    <property type="evidence" value="ECO:0007669"/>
    <property type="project" value="UniProtKB-KW"/>
</dbReference>
<dbReference type="AlphaFoldDB" id="A0A7Y9DLL3"/>
<dbReference type="SUPFAM" id="SSF51621">
    <property type="entry name" value="Phosphoenolpyruvate/pyruvate domain"/>
    <property type="match status" value="1"/>
</dbReference>
<keyword evidence="2" id="KW-0479">Metal-binding</keyword>
<dbReference type="GO" id="GO:0005737">
    <property type="term" value="C:cytoplasm"/>
    <property type="evidence" value="ECO:0007669"/>
    <property type="project" value="TreeGrafter"/>
</dbReference>
<dbReference type="RefSeq" id="WP_179752184.1">
    <property type="nucleotide sequence ID" value="NZ_BAAAGN010000037.1"/>
</dbReference>
<reference evidence="5 6" key="1">
    <citation type="submission" date="2020-07" db="EMBL/GenBank/DDBJ databases">
        <title>Sequencing the genomes of 1000 actinobacteria strains.</title>
        <authorList>
            <person name="Klenk H.-P."/>
        </authorList>
    </citation>
    <scope>NUCLEOTIDE SEQUENCE [LARGE SCALE GENOMIC DNA]</scope>
    <source>
        <strain evidence="5 6">DSM 7487</strain>
    </source>
</reference>
<comment type="caution">
    <text evidence="5">The sequence shown here is derived from an EMBL/GenBank/DDBJ whole genome shotgun (WGS) entry which is preliminary data.</text>
</comment>
<dbReference type="InterPro" id="IPR005000">
    <property type="entry name" value="Aldolase/citrate-lyase_domain"/>
</dbReference>
<dbReference type="Proteomes" id="UP000521922">
    <property type="component" value="Unassembled WGS sequence"/>
</dbReference>
<evidence type="ECO:0000256" key="2">
    <source>
        <dbReference type="ARBA" id="ARBA00022723"/>
    </source>
</evidence>
<dbReference type="InterPro" id="IPR015813">
    <property type="entry name" value="Pyrv/PenolPyrv_kinase-like_dom"/>
</dbReference>
<gene>
    <name evidence="5" type="ORF">BJ968_002419</name>
</gene>
<sequence>MPASPATPEFARKLRTREPLVGYWVVLDSPASTERLARVGYDYVCLDQQHGLLGYDGLLRGLMAVDAGARLGPVETVGIVRVAANDLTWIGHALDAGAAAVIVPLVDSADDARLAVQNTKYPPLGRRSYGPMRAQLRIEMEASNADVPLLVMVETAGGLANVEEIVAIDGVDGLYVGPSDLSLALGASYPGDPAVDEALDAALERIKAAARAVGKPVGIHTPSGEVARRRLAEGFDVVTVSGDLVHLEEVASAHLGVVRR</sequence>
<evidence type="ECO:0000256" key="1">
    <source>
        <dbReference type="ARBA" id="ARBA00005568"/>
    </source>
</evidence>